<sequence length="94" mass="10409">MSLVLSLVFWTAGAVTITLGMAIAVYMVLGLLLVLDLRKSHGQNRGLQLQAQFLYDGTVTPSELVLKNPTTLERPRQLERQILHLAVEGARQQP</sequence>
<keyword evidence="1" id="KW-0812">Transmembrane</keyword>
<keyword evidence="1" id="KW-0472">Membrane</keyword>
<name>A0A951UDB5_9CYAN</name>
<feature type="transmembrane region" description="Helical" evidence="1">
    <location>
        <begin position="12"/>
        <end position="35"/>
    </location>
</feature>
<reference evidence="2" key="1">
    <citation type="submission" date="2021-05" db="EMBL/GenBank/DDBJ databases">
        <authorList>
            <person name="Pietrasiak N."/>
            <person name="Ward R."/>
            <person name="Stajich J.E."/>
            <person name="Kurbessoian T."/>
        </authorList>
    </citation>
    <scope>NUCLEOTIDE SEQUENCE</scope>
    <source>
        <strain evidence="2">CPER-KK1</strain>
    </source>
</reference>
<reference evidence="2" key="2">
    <citation type="journal article" date="2022" name="Microbiol. Resour. Announc.">
        <title>Metagenome Sequencing to Explore Phylogenomics of Terrestrial Cyanobacteria.</title>
        <authorList>
            <person name="Ward R.D."/>
            <person name="Stajich J.E."/>
            <person name="Johansen J.R."/>
            <person name="Huntemann M."/>
            <person name="Clum A."/>
            <person name="Foster B."/>
            <person name="Foster B."/>
            <person name="Roux S."/>
            <person name="Palaniappan K."/>
            <person name="Varghese N."/>
            <person name="Mukherjee S."/>
            <person name="Reddy T.B.K."/>
            <person name="Daum C."/>
            <person name="Copeland A."/>
            <person name="Chen I.A."/>
            <person name="Ivanova N.N."/>
            <person name="Kyrpides N.C."/>
            <person name="Shapiro N."/>
            <person name="Eloe-Fadrosh E.A."/>
            <person name="Pietrasiak N."/>
        </authorList>
    </citation>
    <scope>NUCLEOTIDE SEQUENCE</scope>
    <source>
        <strain evidence="2">CPER-KK1</strain>
    </source>
</reference>
<protein>
    <submittedName>
        <fullName evidence="2">Uncharacterized protein</fullName>
    </submittedName>
</protein>
<keyword evidence="1" id="KW-1133">Transmembrane helix</keyword>
<evidence type="ECO:0000313" key="3">
    <source>
        <dbReference type="Proteomes" id="UP000753908"/>
    </source>
</evidence>
<evidence type="ECO:0000313" key="2">
    <source>
        <dbReference type="EMBL" id="MBW4547516.1"/>
    </source>
</evidence>
<evidence type="ECO:0000256" key="1">
    <source>
        <dbReference type="SAM" id="Phobius"/>
    </source>
</evidence>
<comment type="caution">
    <text evidence="2">The sequence shown here is derived from an EMBL/GenBank/DDBJ whole genome shotgun (WGS) entry which is preliminary data.</text>
</comment>
<proteinExistence type="predicted"/>
<organism evidence="2 3">
    <name type="scientific">Symplocastrum torsivum CPER-KK1</name>
    <dbReference type="NCBI Taxonomy" id="450513"/>
    <lineage>
        <taxon>Bacteria</taxon>
        <taxon>Bacillati</taxon>
        <taxon>Cyanobacteriota</taxon>
        <taxon>Cyanophyceae</taxon>
        <taxon>Oscillatoriophycideae</taxon>
        <taxon>Oscillatoriales</taxon>
        <taxon>Microcoleaceae</taxon>
        <taxon>Symplocastrum</taxon>
    </lineage>
</organism>
<dbReference type="Proteomes" id="UP000753908">
    <property type="component" value="Unassembled WGS sequence"/>
</dbReference>
<dbReference type="EMBL" id="JAHHIF010000042">
    <property type="protein sequence ID" value="MBW4547516.1"/>
    <property type="molecule type" value="Genomic_DNA"/>
</dbReference>
<dbReference type="AlphaFoldDB" id="A0A951UDB5"/>
<gene>
    <name evidence="2" type="ORF">KME25_24205</name>
</gene>
<accession>A0A951UDB5</accession>